<dbReference type="SUPFAM" id="SSF51735">
    <property type="entry name" value="NAD(P)-binding Rossmann-fold domains"/>
    <property type="match status" value="1"/>
</dbReference>
<dbReference type="Proteomes" id="UP000075321">
    <property type="component" value="Unassembled WGS sequence"/>
</dbReference>
<reference evidence="10 11" key="1">
    <citation type="submission" date="2016-02" db="EMBL/GenBank/DDBJ databases">
        <title>Genome sequence of Halalkalicoccus paucihalophilus DSM 24557.</title>
        <authorList>
            <person name="Poehlein A."/>
            <person name="Daniel R."/>
        </authorList>
    </citation>
    <scope>NUCLEOTIDE SEQUENCE [LARGE SCALE GENOMIC DNA]</scope>
    <source>
        <strain evidence="10 11">DSM 24557</strain>
    </source>
</reference>
<keyword evidence="3 8" id="KW-0812">Transmembrane</keyword>
<feature type="transmembrane region" description="Helical" evidence="8">
    <location>
        <begin position="191"/>
        <end position="212"/>
    </location>
</feature>
<dbReference type="InterPro" id="IPR050721">
    <property type="entry name" value="Trk_Ktr_HKT_K-transport"/>
</dbReference>
<evidence type="ECO:0000256" key="7">
    <source>
        <dbReference type="ARBA" id="ARBA00023303"/>
    </source>
</evidence>
<feature type="transmembrane region" description="Helical" evidence="8">
    <location>
        <begin position="77"/>
        <end position="95"/>
    </location>
</feature>
<dbReference type="Pfam" id="PF02254">
    <property type="entry name" value="TrkA_N"/>
    <property type="match status" value="1"/>
</dbReference>
<keyword evidence="11" id="KW-1185">Reference proteome</keyword>
<accession>A0A151AA89</accession>
<keyword evidence="4 8" id="KW-1133">Transmembrane helix</keyword>
<dbReference type="Gene3D" id="1.10.287.70">
    <property type="match status" value="1"/>
</dbReference>
<dbReference type="EMBL" id="LTAZ01000013">
    <property type="protein sequence ID" value="KYH24523.1"/>
    <property type="molecule type" value="Genomic_DNA"/>
</dbReference>
<keyword evidence="5" id="KW-0406">Ion transport</keyword>
<protein>
    <submittedName>
        <fullName evidence="10">Calcium-gated potassium channel MthK</fullName>
    </submittedName>
</protein>
<comment type="caution">
    <text evidence="10">The sequence shown here is derived from an EMBL/GenBank/DDBJ whole genome shotgun (WGS) entry which is preliminary data.</text>
</comment>
<dbReference type="InterPro" id="IPR013099">
    <property type="entry name" value="K_chnl_dom"/>
</dbReference>
<sequence>MLDYLHAYKPGKSVAIESVVAIAFVSIATGVIAIITEPVVGVSGFLGTIGSIAGFSGTVLGFALLVTAWGMQRGYRFAYLVAGVLIFLAAVHGIVQLRLLSIPLAVLSVGGLIVLTLTSDRFTRQISISDTQLGALAAIVGVVCYGTAGTYALRAGFDDVETVLDALYFTLITATTVGYGDIHPLTEEARLFVTSLVVLGPATIAATAGSVFSPILRAQLSKGVHNESSQATARSNHVVVLGYGDLAAPIVNEFSERTSFTIITENTAAVEQSDIDAEVITGDPTNGRLLERAGIEDATAVVVVTGPEDTPNIIRAVRDRVESVHLVAVSHEADVETLEGLGVDVVIDPQMILGAATVDAALGGHDS</sequence>
<evidence type="ECO:0000256" key="1">
    <source>
        <dbReference type="ARBA" id="ARBA00004651"/>
    </source>
</evidence>
<dbReference type="GO" id="GO:0005267">
    <property type="term" value="F:potassium channel activity"/>
    <property type="evidence" value="ECO:0007669"/>
    <property type="project" value="InterPro"/>
</dbReference>
<comment type="subcellular location">
    <subcellularLocation>
        <location evidence="1">Cell membrane</location>
        <topology evidence="1">Multi-pass membrane protein</topology>
    </subcellularLocation>
</comment>
<dbReference type="PROSITE" id="PS51201">
    <property type="entry name" value="RCK_N"/>
    <property type="match status" value="1"/>
</dbReference>
<dbReference type="Gene3D" id="3.40.50.720">
    <property type="entry name" value="NAD(P)-binding Rossmann-like Domain"/>
    <property type="match status" value="1"/>
</dbReference>
<evidence type="ECO:0000256" key="3">
    <source>
        <dbReference type="ARBA" id="ARBA00022692"/>
    </source>
</evidence>
<dbReference type="RefSeq" id="WP_066385021.1">
    <property type="nucleotide sequence ID" value="NZ_LTAZ01000013.1"/>
</dbReference>
<proteinExistence type="predicted"/>
<dbReference type="SUPFAM" id="SSF81324">
    <property type="entry name" value="Voltage-gated potassium channels"/>
    <property type="match status" value="1"/>
</dbReference>
<evidence type="ECO:0000259" key="9">
    <source>
        <dbReference type="PROSITE" id="PS51201"/>
    </source>
</evidence>
<feature type="transmembrane region" description="Helical" evidence="8">
    <location>
        <begin position="14"/>
        <end position="36"/>
    </location>
</feature>
<dbReference type="PATRIC" id="fig|1008153.3.peg.3695"/>
<keyword evidence="7 10" id="KW-0407">Ion channel</keyword>
<feature type="transmembrane region" description="Helical" evidence="8">
    <location>
        <begin position="131"/>
        <end position="153"/>
    </location>
</feature>
<dbReference type="InterPro" id="IPR036291">
    <property type="entry name" value="NAD(P)-bd_dom_sf"/>
</dbReference>
<gene>
    <name evidence="10" type="primary">mthK_3</name>
    <name evidence="10" type="ORF">HAPAU_35060</name>
</gene>
<evidence type="ECO:0000256" key="8">
    <source>
        <dbReference type="SAM" id="Phobius"/>
    </source>
</evidence>
<feature type="transmembrane region" description="Helical" evidence="8">
    <location>
        <begin position="42"/>
        <end position="65"/>
    </location>
</feature>
<keyword evidence="2" id="KW-0813">Transport</keyword>
<evidence type="ECO:0000256" key="4">
    <source>
        <dbReference type="ARBA" id="ARBA00022989"/>
    </source>
</evidence>
<dbReference type="PRINTS" id="PR00169">
    <property type="entry name" value="KCHANNEL"/>
</dbReference>
<feature type="domain" description="RCK N-terminal" evidence="9">
    <location>
        <begin position="235"/>
        <end position="347"/>
    </location>
</feature>
<dbReference type="InterPro" id="IPR003148">
    <property type="entry name" value="RCK_N"/>
</dbReference>
<evidence type="ECO:0000256" key="2">
    <source>
        <dbReference type="ARBA" id="ARBA00022448"/>
    </source>
</evidence>
<feature type="transmembrane region" description="Helical" evidence="8">
    <location>
        <begin position="101"/>
        <end position="119"/>
    </location>
</feature>
<evidence type="ECO:0000256" key="5">
    <source>
        <dbReference type="ARBA" id="ARBA00023065"/>
    </source>
</evidence>
<dbReference type="PANTHER" id="PTHR43833">
    <property type="entry name" value="POTASSIUM CHANNEL PROTEIN 2-RELATED-RELATED"/>
    <property type="match status" value="1"/>
</dbReference>
<dbReference type="Pfam" id="PF07885">
    <property type="entry name" value="Ion_trans_2"/>
    <property type="match status" value="1"/>
</dbReference>
<evidence type="ECO:0000313" key="11">
    <source>
        <dbReference type="Proteomes" id="UP000075321"/>
    </source>
</evidence>
<keyword evidence="6 8" id="KW-0472">Membrane</keyword>
<dbReference type="PANTHER" id="PTHR43833:SF9">
    <property type="entry name" value="POTASSIUM CHANNEL PROTEIN YUGO-RELATED"/>
    <property type="match status" value="1"/>
</dbReference>
<dbReference type="OrthoDB" id="56871at2157"/>
<evidence type="ECO:0000256" key="6">
    <source>
        <dbReference type="ARBA" id="ARBA00023136"/>
    </source>
</evidence>
<organism evidence="10 11">
    <name type="scientific">Halalkalicoccus paucihalophilus</name>
    <dbReference type="NCBI Taxonomy" id="1008153"/>
    <lineage>
        <taxon>Archaea</taxon>
        <taxon>Methanobacteriati</taxon>
        <taxon>Methanobacteriota</taxon>
        <taxon>Stenosarchaea group</taxon>
        <taxon>Halobacteria</taxon>
        <taxon>Halobacteriales</taxon>
        <taxon>Halococcaceae</taxon>
        <taxon>Halalkalicoccus</taxon>
    </lineage>
</organism>
<evidence type="ECO:0000313" key="10">
    <source>
        <dbReference type="EMBL" id="KYH24523.1"/>
    </source>
</evidence>
<dbReference type="InterPro" id="IPR003280">
    <property type="entry name" value="2pore_dom_K_chnl"/>
</dbReference>
<dbReference type="GO" id="GO:0005886">
    <property type="term" value="C:plasma membrane"/>
    <property type="evidence" value="ECO:0007669"/>
    <property type="project" value="UniProtKB-SubCell"/>
</dbReference>
<name>A0A151AA89_9EURY</name>
<dbReference type="PRINTS" id="PR01333">
    <property type="entry name" value="2POREKCHANEL"/>
</dbReference>
<dbReference type="AlphaFoldDB" id="A0A151AA89"/>